<keyword evidence="2" id="KW-1185">Reference proteome</keyword>
<proteinExistence type="predicted"/>
<dbReference type="AlphaFoldDB" id="A0AAV4S198"/>
<accession>A0AAV4S198</accession>
<evidence type="ECO:0000313" key="1">
    <source>
        <dbReference type="EMBL" id="GIY27412.1"/>
    </source>
</evidence>
<gene>
    <name evidence="1" type="primary">Mbip</name>
    <name evidence="1" type="ORF">CDAR_52511</name>
</gene>
<evidence type="ECO:0000313" key="2">
    <source>
        <dbReference type="Proteomes" id="UP001054837"/>
    </source>
</evidence>
<sequence length="307" mass="35874">MSEPKSTIAIVESFLKELQRIQFIKNYNLQPTAFYQDNLDEFESIILRFTKEVDNTLYSYKKVVEDCMVENIDVPEPDSGQNHLETTEETKNISDSMNMVQLQVTEEEIKRRIQAFISRKRKEVDEKNVQEFCSRPFIDEDDPMFDEVDSCARVDAVFIPRFGSKSRVKVSRVENKRGPQFQDEAVKRIKTEPDSSTETEQQSNSSLETVKERLSSMEAHLKIETDNTIKNNIYQRLKKLEDKILYLEGISPEYFNLSPPNMSSKKQNITEKEKMYSNWTVDDIQKRIQALTESLKSKNNIKKEPPV</sequence>
<name>A0AAV4S198_9ARAC</name>
<dbReference type="Proteomes" id="UP001054837">
    <property type="component" value="Unassembled WGS sequence"/>
</dbReference>
<comment type="caution">
    <text evidence="1">The sequence shown here is derived from an EMBL/GenBank/DDBJ whole genome shotgun (WGS) entry which is preliminary data.</text>
</comment>
<protein>
    <submittedName>
        <fullName evidence="1">MAP3K12-binding inhibitory protein 1</fullName>
    </submittedName>
</protein>
<organism evidence="1 2">
    <name type="scientific">Caerostris darwini</name>
    <dbReference type="NCBI Taxonomy" id="1538125"/>
    <lineage>
        <taxon>Eukaryota</taxon>
        <taxon>Metazoa</taxon>
        <taxon>Ecdysozoa</taxon>
        <taxon>Arthropoda</taxon>
        <taxon>Chelicerata</taxon>
        <taxon>Arachnida</taxon>
        <taxon>Araneae</taxon>
        <taxon>Araneomorphae</taxon>
        <taxon>Entelegynae</taxon>
        <taxon>Araneoidea</taxon>
        <taxon>Araneidae</taxon>
        <taxon>Caerostris</taxon>
    </lineage>
</organism>
<dbReference type="EMBL" id="BPLQ01007050">
    <property type="protein sequence ID" value="GIY27412.1"/>
    <property type="molecule type" value="Genomic_DNA"/>
</dbReference>
<reference evidence="1 2" key="1">
    <citation type="submission" date="2021-06" db="EMBL/GenBank/DDBJ databases">
        <title>Caerostris darwini draft genome.</title>
        <authorList>
            <person name="Kono N."/>
            <person name="Arakawa K."/>
        </authorList>
    </citation>
    <scope>NUCLEOTIDE SEQUENCE [LARGE SCALE GENOMIC DNA]</scope>
</reference>